<sequence>MKFPADLQGLRRSFILTGDLFCKITKQTLTFSYSNAHEASQSLSPKSFSKFKIKQPKQKTTSLFSKNYAGFDPVKRYVGKGL</sequence>
<accession>A0A072U0T9</accession>
<dbReference type="EnsemblPlants" id="KEH23051">
    <property type="protein sequence ID" value="KEH23051"/>
    <property type="gene ID" value="MTR_7g065615"/>
</dbReference>
<evidence type="ECO:0000313" key="3">
    <source>
        <dbReference type="Proteomes" id="UP000002051"/>
    </source>
</evidence>
<reference evidence="1 3" key="2">
    <citation type="journal article" date="2014" name="BMC Genomics">
        <title>An improved genome release (version Mt4.0) for the model legume Medicago truncatula.</title>
        <authorList>
            <person name="Tang H."/>
            <person name="Krishnakumar V."/>
            <person name="Bidwell S."/>
            <person name="Rosen B."/>
            <person name="Chan A."/>
            <person name="Zhou S."/>
            <person name="Gentzbittel L."/>
            <person name="Childs K.L."/>
            <person name="Yandell M."/>
            <person name="Gundlach H."/>
            <person name="Mayer K.F."/>
            <person name="Schwartz D.C."/>
            <person name="Town C.D."/>
        </authorList>
    </citation>
    <scope>GENOME REANNOTATION</scope>
    <source>
        <strain evidence="1">A17</strain>
        <strain evidence="2 3">cv. Jemalong A17</strain>
    </source>
</reference>
<dbReference type="AlphaFoldDB" id="A0A072U0T9"/>
<dbReference type="HOGENOM" id="CLU_2561832_0_0_1"/>
<dbReference type="EMBL" id="CM001223">
    <property type="protein sequence ID" value="KEH23051.1"/>
    <property type="molecule type" value="Genomic_DNA"/>
</dbReference>
<evidence type="ECO:0000313" key="2">
    <source>
        <dbReference type="EnsemblPlants" id="KEH23051"/>
    </source>
</evidence>
<protein>
    <submittedName>
        <fullName evidence="1 2">Uncharacterized protein</fullName>
    </submittedName>
</protein>
<dbReference type="Proteomes" id="UP000002051">
    <property type="component" value="Unassembled WGS sequence"/>
</dbReference>
<evidence type="ECO:0000313" key="1">
    <source>
        <dbReference type="EMBL" id="KEH23051.1"/>
    </source>
</evidence>
<reference evidence="1 3" key="1">
    <citation type="journal article" date="2011" name="Nature">
        <title>The Medicago genome provides insight into the evolution of rhizobial symbioses.</title>
        <authorList>
            <person name="Young N.D."/>
            <person name="Debelle F."/>
            <person name="Oldroyd G.E."/>
            <person name="Geurts R."/>
            <person name="Cannon S.B."/>
            <person name="Udvardi M.K."/>
            <person name="Benedito V.A."/>
            <person name="Mayer K.F."/>
            <person name="Gouzy J."/>
            <person name="Schoof H."/>
            <person name="Van de Peer Y."/>
            <person name="Proost S."/>
            <person name="Cook D.R."/>
            <person name="Meyers B.C."/>
            <person name="Spannagl M."/>
            <person name="Cheung F."/>
            <person name="De Mita S."/>
            <person name="Krishnakumar V."/>
            <person name="Gundlach H."/>
            <person name="Zhou S."/>
            <person name="Mudge J."/>
            <person name="Bharti A.K."/>
            <person name="Murray J.D."/>
            <person name="Naoumkina M.A."/>
            <person name="Rosen B."/>
            <person name="Silverstein K.A."/>
            <person name="Tang H."/>
            <person name="Rombauts S."/>
            <person name="Zhao P.X."/>
            <person name="Zhou P."/>
            <person name="Barbe V."/>
            <person name="Bardou P."/>
            <person name="Bechner M."/>
            <person name="Bellec A."/>
            <person name="Berger A."/>
            <person name="Berges H."/>
            <person name="Bidwell S."/>
            <person name="Bisseling T."/>
            <person name="Choisne N."/>
            <person name="Couloux A."/>
            <person name="Denny R."/>
            <person name="Deshpande S."/>
            <person name="Dai X."/>
            <person name="Doyle J.J."/>
            <person name="Dudez A.M."/>
            <person name="Farmer A.D."/>
            <person name="Fouteau S."/>
            <person name="Franken C."/>
            <person name="Gibelin C."/>
            <person name="Gish J."/>
            <person name="Goldstein S."/>
            <person name="Gonzalez A.J."/>
            <person name="Green P.J."/>
            <person name="Hallab A."/>
            <person name="Hartog M."/>
            <person name="Hua A."/>
            <person name="Humphray S.J."/>
            <person name="Jeong D.H."/>
            <person name="Jing Y."/>
            <person name="Jocker A."/>
            <person name="Kenton S.M."/>
            <person name="Kim D.J."/>
            <person name="Klee K."/>
            <person name="Lai H."/>
            <person name="Lang C."/>
            <person name="Lin S."/>
            <person name="Macmil S.L."/>
            <person name="Magdelenat G."/>
            <person name="Matthews L."/>
            <person name="McCorrison J."/>
            <person name="Monaghan E.L."/>
            <person name="Mun J.H."/>
            <person name="Najar F.Z."/>
            <person name="Nicholson C."/>
            <person name="Noirot C."/>
            <person name="O'Bleness M."/>
            <person name="Paule C.R."/>
            <person name="Poulain J."/>
            <person name="Prion F."/>
            <person name="Qin B."/>
            <person name="Qu C."/>
            <person name="Retzel E.F."/>
            <person name="Riddle C."/>
            <person name="Sallet E."/>
            <person name="Samain S."/>
            <person name="Samson N."/>
            <person name="Sanders I."/>
            <person name="Saurat O."/>
            <person name="Scarpelli C."/>
            <person name="Schiex T."/>
            <person name="Segurens B."/>
            <person name="Severin A.J."/>
            <person name="Sherrier D.J."/>
            <person name="Shi R."/>
            <person name="Sims S."/>
            <person name="Singer S.R."/>
            <person name="Sinharoy S."/>
            <person name="Sterck L."/>
            <person name="Viollet A."/>
            <person name="Wang B.B."/>
            <person name="Wang K."/>
            <person name="Wang M."/>
            <person name="Wang X."/>
            <person name="Warfsmann J."/>
            <person name="Weissenbach J."/>
            <person name="White D.D."/>
            <person name="White J.D."/>
            <person name="Wiley G.B."/>
            <person name="Wincker P."/>
            <person name="Xing Y."/>
            <person name="Yang L."/>
            <person name="Yao Z."/>
            <person name="Ying F."/>
            <person name="Zhai J."/>
            <person name="Zhou L."/>
            <person name="Zuber A."/>
            <person name="Denarie J."/>
            <person name="Dixon R.A."/>
            <person name="May G.D."/>
            <person name="Schwartz D.C."/>
            <person name="Rogers J."/>
            <person name="Quetier F."/>
            <person name="Town C.D."/>
            <person name="Roe B.A."/>
        </authorList>
    </citation>
    <scope>NUCLEOTIDE SEQUENCE [LARGE SCALE GENOMIC DNA]</scope>
    <source>
        <strain evidence="1">A17</strain>
        <strain evidence="2 3">cv. Jemalong A17</strain>
    </source>
</reference>
<name>A0A072U0T9_MEDTR</name>
<proteinExistence type="predicted"/>
<gene>
    <name evidence="1" type="ordered locus">MTR_7g065615</name>
</gene>
<reference evidence="2" key="3">
    <citation type="submission" date="2015-04" db="UniProtKB">
        <authorList>
            <consortium name="EnsemblPlants"/>
        </authorList>
    </citation>
    <scope>IDENTIFICATION</scope>
    <source>
        <strain evidence="2">cv. Jemalong A17</strain>
    </source>
</reference>
<organism evidence="1 3">
    <name type="scientific">Medicago truncatula</name>
    <name type="common">Barrel medic</name>
    <name type="synonym">Medicago tribuloides</name>
    <dbReference type="NCBI Taxonomy" id="3880"/>
    <lineage>
        <taxon>Eukaryota</taxon>
        <taxon>Viridiplantae</taxon>
        <taxon>Streptophyta</taxon>
        <taxon>Embryophyta</taxon>
        <taxon>Tracheophyta</taxon>
        <taxon>Spermatophyta</taxon>
        <taxon>Magnoliopsida</taxon>
        <taxon>eudicotyledons</taxon>
        <taxon>Gunneridae</taxon>
        <taxon>Pentapetalae</taxon>
        <taxon>rosids</taxon>
        <taxon>fabids</taxon>
        <taxon>Fabales</taxon>
        <taxon>Fabaceae</taxon>
        <taxon>Papilionoideae</taxon>
        <taxon>50 kb inversion clade</taxon>
        <taxon>NPAAA clade</taxon>
        <taxon>Hologalegina</taxon>
        <taxon>IRL clade</taxon>
        <taxon>Trifolieae</taxon>
        <taxon>Medicago</taxon>
    </lineage>
</organism>
<keyword evidence="3" id="KW-1185">Reference proteome</keyword>